<dbReference type="EMBL" id="MU853339">
    <property type="protein sequence ID" value="KAK4113474.1"/>
    <property type="molecule type" value="Genomic_DNA"/>
</dbReference>
<protein>
    <submittedName>
        <fullName evidence="2">Uncharacterized protein</fullName>
    </submittedName>
</protein>
<name>A0AAN6TFE6_9PEZI</name>
<accession>A0AAN6TFE6</accession>
<reference evidence="2" key="1">
    <citation type="journal article" date="2023" name="Mol. Phylogenet. Evol.">
        <title>Genome-scale phylogeny and comparative genomics of the fungal order Sordariales.</title>
        <authorList>
            <person name="Hensen N."/>
            <person name="Bonometti L."/>
            <person name="Westerberg I."/>
            <person name="Brannstrom I.O."/>
            <person name="Guillou S."/>
            <person name="Cros-Aarteil S."/>
            <person name="Calhoun S."/>
            <person name="Haridas S."/>
            <person name="Kuo A."/>
            <person name="Mondo S."/>
            <person name="Pangilinan J."/>
            <person name="Riley R."/>
            <person name="LaButti K."/>
            <person name="Andreopoulos B."/>
            <person name="Lipzen A."/>
            <person name="Chen C."/>
            <person name="Yan M."/>
            <person name="Daum C."/>
            <person name="Ng V."/>
            <person name="Clum A."/>
            <person name="Steindorff A."/>
            <person name="Ohm R.A."/>
            <person name="Martin F."/>
            <person name="Silar P."/>
            <person name="Natvig D.O."/>
            <person name="Lalanne C."/>
            <person name="Gautier V."/>
            <person name="Ament-Velasquez S.L."/>
            <person name="Kruys A."/>
            <person name="Hutchinson M.I."/>
            <person name="Powell A.J."/>
            <person name="Barry K."/>
            <person name="Miller A.N."/>
            <person name="Grigoriev I.V."/>
            <person name="Debuchy R."/>
            <person name="Gladieux P."/>
            <person name="Hiltunen Thoren M."/>
            <person name="Johannesson H."/>
        </authorList>
    </citation>
    <scope>NUCLEOTIDE SEQUENCE</scope>
    <source>
        <strain evidence="2">CBS 508.74</strain>
    </source>
</reference>
<dbReference type="RefSeq" id="XP_064671044.1">
    <property type="nucleotide sequence ID" value="XM_064810337.1"/>
</dbReference>
<evidence type="ECO:0000313" key="3">
    <source>
        <dbReference type="Proteomes" id="UP001302812"/>
    </source>
</evidence>
<feature type="chain" id="PRO_5042973212" evidence="1">
    <location>
        <begin position="22"/>
        <end position="103"/>
    </location>
</feature>
<evidence type="ECO:0000313" key="2">
    <source>
        <dbReference type="EMBL" id="KAK4113474.1"/>
    </source>
</evidence>
<feature type="signal peptide" evidence="1">
    <location>
        <begin position="1"/>
        <end position="21"/>
    </location>
</feature>
<reference evidence="2" key="2">
    <citation type="submission" date="2023-05" db="EMBL/GenBank/DDBJ databases">
        <authorList>
            <consortium name="Lawrence Berkeley National Laboratory"/>
            <person name="Steindorff A."/>
            <person name="Hensen N."/>
            <person name="Bonometti L."/>
            <person name="Westerberg I."/>
            <person name="Brannstrom I.O."/>
            <person name="Guillou S."/>
            <person name="Cros-Aarteil S."/>
            <person name="Calhoun S."/>
            <person name="Haridas S."/>
            <person name="Kuo A."/>
            <person name="Mondo S."/>
            <person name="Pangilinan J."/>
            <person name="Riley R."/>
            <person name="Labutti K."/>
            <person name="Andreopoulos B."/>
            <person name="Lipzen A."/>
            <person name="Chen C."/>
            <person name="Yanf M."/>
            <person name="Daum C."/>
            <person name="Ng V."/>
            <person name="Clum A."/>
            <person name="Ohm R."/>
            <person name="Martin F."/>
            <person name="Silar P."/>
            <person name="Natvig D."/>
            <person name="Lalanne C."/>
            <person name="Gautier V."/>
            <person name="Ament-Velasquez S.L."/>
            <person name="Kruys A."/>
            <person name="Hutchinson M.I."/>
            <person name="Powell A.J."/>
            <person name="Barry K."/>
            <person name="Miller A.N."/>
            <person name="Grigoriev I.V."/>
            <person name="Debuchy R."/>
            <person name="Gladieux P."/>
            <person name="Thoren M.H."/>
            <person name="Johannesson H."/>
        </authorList>
    </citation>
    <scope>NUCLEOTIDE SEQUENCE</scope>
    <source>
        <strain evidence="2">CBS 508.74</strain>
    </source>
</reference>
<comment type="caution">
    <text evidence="2">The sequence shown here is derived from an EMBL/GenBank/DDBJ whole genome shotgun (WGS) entry which is preliminary data.</text>
</comment>
<organism evidence="2 3">
    <name type="scientific">Canariomyces notabilis</name>
    <dbReference type="NCBI Taxonomy" id="2074819"/>
    <lineage>
        <taxon>Eukaryota</taxon>
        <taxon>Fungi</taxon>
        <taxon>Dikarya</taxon>
        <taxon>Ascomycota</taxon>
        <taxon>Pezizomycotina</taxon>
        <taxon>Sordariomycetes</taxon>
        <taxon>Sordariomycetidae</taxon>
        <taxon>Sordariales</taxon>
        <taxon>Chaetomiaceae</taxon>
        <taxon>Canariomyces</taxon>
    </lineage>
</organism>
<sequence length="103" mass="11478">MSVLCLFSLLLLPISSTLLHAWQLGYGIMEWTNKKKFLLFPLCWVDDDDRNGIWSAVQYSRCWSKEQGASAGLAGVGIGIRVGLGSRLGLGKIMCLSLFYFML</sequence>
<dbReference type="Proteomes" id="UP001302812">
    <property type="component" value="Unassembled WGS sequence"/>
</dbReference>
<keyword evidence="1" id="KW-0732">Signal</keyword>
<gene>
    <name evidence="2" type="ORF">N656DRAFT_619861</name>
</gene>
<dbReference type="AlphaFoldDB" id="A0AAN6TFE6"/>
<dbReference type="GeneID" id="89934462"/>
<proteinExistence type="predicted"/>
<keyword evidence="3" id="KW-1185">Reference proteome</keyword>
<evidence type="ECO:0000256" key="1">
    <source>
        <dbReference type="SAM" id="SignalP"/>
    </source>
</evidence>